<dbReference type="GO" id="GO:0005975">
    <property type="term" value="P:carbohydrate metabolic process"/>
    <property type="evidence" value="ECO:0007669"/>
    <property type="project" value="InterPro"/>
</dbReference>
<sequence>MKLYNHRPGDKAPMEQPDPYIICWNHSYYIYATHSDGVQLYRSGNFTDWEYLGFCYQSPGEKEYWAPSVMHFDGRFYMYYSSMRVGATDPHEQHIKVASSVSPEGPFALENVLLPPFSIDPHAVVTPCGMYLFYCVNDTEAEYPGTIIVIDKLITPTKLDRSPKVAVRPTLPQEIYEKNRFHDGKDWYTVEGPYYFARGNIHYLLFSGSSYQQDTYFVGYCTAKGCPTDLRNLHWIKYPDNHTYHPLLSRHGDIEGTGHNSLIKIDDTIWIVYHARSSLDTINTGDRRAMYADILIIDNDRLSVQFH</sequence>
<feature type="active site" description="Proton donor" evidence="5">
    <location>
        <position position="191"/>
    </location>
</feature>
<dbReference type="PANTHER" id="PTHR43817">
    <property type="entry name" value="GLYCOSYL HYDROLASE"/>
    <property type="match status" value="1"/>
</dbReference>
<reference evidence="8 9" key="1">
    <citation type="submission" date="2011-08" db="EMBL/GenBank/DDBJ databases">
        <title>The Genome Sequence of Clostridium hathewayi WAL-18680.</title>
        <authorList>
            <consortium name="The Broad Institute Genome Sequencing Platform"/>
            <person name="Earl A."/>
            <person name="Ward D."/>
            <person name="Feldgarden M."/>
            <person name="Gevers D."/>
            <person name="Finegold S.M."/>
            <person name="Summanen P.H."/>
            <person name="Molitoris D.R."/>
            <person name="Song M."/>
            <person name="Daigneault M."/>
            <person name="Allen-Vercoe E."/>
            <person name="Young S.K."/>
            <person name="Zeng Q."/>
            <person name="Gargeya S."/>
            <person name="Fitzgerald M."/>
            <person name="Haas B."/>
            <person name="Abouelleil A."/>
            <person name="Alvarado L."/>
            <person name="Arachchi H.M."/>
            <person name="Berlin A."/>
            <person name="Brown A."/>
            <person name="Chapman S.B."/>
            <person name="Chen Z."/>
            <person name="Dunbar C."/>
            <person name="Freedman E."/>
            <person name="Gearin G."/>
            <person name="Gellesch M."/>
            <person name="Goldberg J."/>
            <person name="Griggs A."/>
            <person name="Gujja S."/>
            <person name="Heiman D."/>
            <person name="Howarth C."/>
            <person name="Larson L."/>
            <person name="Lui A."/>
            <person name="MacDonald P.J.P."/>
            <person name="Montmayeur A."/>
            <person name="Murphy C."/>
            <person name="Neiman D."/>
            <person name="Pearson M."/>
            <person name="Priest M."/>
            <person name="Roberts A."/>
            <person name="Saif S."/>
            <person name="Shea T."/>
            <person name="Shenoy N."/>
            <person name="Sisk P."/>
            <person name="Stolte C."/>
            <person name="Sykes S."/>
            <person name="Wortman J."/>
            <person name="Nusbaum C."/>
            <person name="Birren B."/>
        </authorList>
    </citation>
    <scope>NUCLEOTIDE SEQUENCE [LARGE SCALE GENOMIC DNA]</scope>
    <source>
        <strain evidence="8 9">WAL-18680</strain>
    </source>
</reference>
<feature type="active site" description="Proton acceptor" evidence="5">
    <location>
        <position position="18"/>
    </location>
</feature>
<dbReference type="CDD" id="cd08991">
    <property type="entry name" value="GH43_HoAraf43-like"/>
    <property type="match status" value="1"/>
</dbReference>
<name>G5I9I3_9FIRM</name>
<evidence type="ECO:0000256" key="4">
    <source>
        <dbReference type="ARBA" id="ARBA00023295"/>
    </source>
</evidence>
<keyword evidence="9" id="KW-1185">Reference proteome</keyword>
<dbReference type="Pfam" id="PF04616">
    <property type="entry name" value="Glyco_hydro_43"/>
    <property type="match status" value="1"/>
</dbReference>
<protein>
    <submittedName>
        <fullName evidence="8">Uncharacterized protein</fullName>
    </submittedName>
</protein>
<evidence type="ECO:0000256" key="7">
    <source>
        <dbReference type="RuleBase" id="RU361187"/>
    </source>
</evidence>
<dbReference type="InterPro" id="IPR023296">
    <property type="entry name" value="Glyco_hydro_beta-prop_sf"/>
</dbReference>
<comment type="caution">
    <text evidence="8">The sequence shown here is derived from an EMBL/GenBank/DDBJ whole genome shotgun (WGS) entry which is preliminary data.</text>
</comment>
<gene>
    <name evidence="8" type="ORF">HMPREF9473_00173</name>
</gene>
<keyword evidence="3 7" id="KW-0378">Hydrolase</keyword>
<dbReference type="EMBL" id="ADLN01000001">
    <property type="protein sequence ID" value="EHI61722.1"/>
    <property type="molecule type" value="Genomic_DNA"/>
</dbReference>
<dbReference type="PANTHER" id="PTHR43817:SF1">
    <property type="entry name" value="HYDROLASE, FAMILY 43, PUTATIVE (AFU_ORTHOLOGUE AFUA_3G01660)-RELATED"/>
    <property type="match status" value="1"/>
</dbReference>
<dbReference type="InterPro" id="IPR006710">
    <property type="entry name" value="Glyco_hydro_43"/>
</dbReference>
<dbReference type="Gene3D" id="2.115.10.20">
    <property type="entry name" value="Glycosyl hydrolase domain, family 43"/>
    <property type="match status" value="1"/>
</dbReference>
<evidence type="ECO:0000313" key="8">
    <source>
        <dbReference type="EMBL" id="EHI61722.1"/>
    </source>
</evidence>
<organism evidence="8 9">
    <name type="scientific">Hungatella hathewayi WAL-18680</name>
    <dbReference type="NCBI Taxonomy" id="742737"/>
    <lineage>
        <taxon>Bacteria</taxon>
        <taxon>Bacillati</taxon>
        <taxon>Bacillota</taxon>
        <taxon>Clostridia</taxon>
        <taxon>Lachnospirales</taxon>
        <taxon>Lachnospiraceae</taxon>
        <taxon>Hungatella</taxon>
    </lineage>
</organism>
<dbReference type="HOGENOM" id="CLU_009397_4_0_9"/>
<proteinExistence type="inferred from homology"/>
<dbReference type="GO" id="GO:0004553">
    <property type="term" value="F:hydrolase activity, hydrolyzing O-glycosyl compounds"/>
    <property type="evidence" value="ECO:0007669"/>
    <property type="project" value="InterPro"/>
</dbReference>
<dbReference type="SUPFAM" id="SSF75005">
    <property type="entry name" value="Arabinanase/levansucrase/invertase"/>
    <property type="match status" value="1"/>
</dbReference>
<evidence type="ECO:0000256" key="5">
    <source>
        <dbReference type="PIRSR" id="PIRSR606710-1"/>
    </source>
</evidence>
<dbReference type="Proteomes" id="UP000005384">
    <property type="component" value="Unassembled WGS sequence"/>
</dbReference>
<dbReference type="PATRIC" id="fig|742737.3.peg.166"/>
<accession>G5I9I3</accession>
<evidence type="ECO:0000256" key="2">
    <source>
        <dbReference type="ARBA" id="ARBA00022729"/>
    </source>
</evidence>
<evidence type="ECO:0000256" key="3">
    <source>
        <dbReference type="ARBA" id="ARBA00022801"/>
    </source>
</evidence>
<evidence type="ECO:0000256" key="1">
    <source>
        <dbReference type="ARBA" id="ARBA00009865"/>
    </source>
</evidence>
<feature type="site" description="Important for catalytic activity, responsible for pKa modulation of the active site Glu and correct orientation of both the proton donor and substrate" evidence="6">
    <location>
        <position position="120"/>
    </location>
</feature>
<keyword evidence="2" id="KW-0732">Signal</keyword>
<keyword evidence="4 7" id="KW-0326">Glycosidase</keyword>
<evidence type="ECO:0000256" key="6">
    <source>
        <dbReference type="PIRSR" id="PIRSR606710-2"/>
    </source>
</evidence>
<evidence type="ECO:0000313" key="9">
    <source>
        <dbReference type="Proteomes" id="UP000005384"/>
    </source>
</evidence>
<comment type="similarity">
    <text evidence="1 7">Belongs to the glycosyl hydrolase 43 family.</text>
</comment>
<dbReference type="AlphaFoldDB" id="G5I9I3"/>